<gene>
    <name evidence="2" type="ORF">BST30_02735</name>
</gene>
<organism evidence="2 3">
    <name type="scientific">Mycobacterium mantenii</name>
    <dbReference type="NCBI Taxonomy" id="560555"/>
    <lineage>
        <taxon>Bacteria</taxon>
        <taxon>Bacillati</taxon>
        <taxon>Actinomycetota</taxon>
        <taxon>Actinomycetes</taxon>
        <taxon>Mycobacteriales</taxon>
        <taxon>Mycobacteriaceae</taxon>
        <taxon>Mycobacterium</taxon>
        <taxon>Mycobacterium avium complex (MAC)</taxon>
    </lineage>
</organism>
<feature type="compositionally biased region" description="Pro residues" evidence="1">
    <location>
        <begin position="103"/>
        <end position="124"/>
    </location>
</feature>
<dbReference type="EMBL" id="MVHW01000002">
    <property type="protein sequence ID" value="ORB08860.1"/>
    <property type="molecule type" value="Genomic_DNA"/>
</dbReference>
<name>A0A1X0G5U5_MYCNT</name>
<accession>A0A1X0G5U5</accession>
<dbReference type="Proteomes" id="UP000192760">
    <property type="component" value="Unassembled WGS sequence"/>
</dbReference>
<protein>
    <submittedName>
        <fullName evidence="2">Uncharacterized protein</fullName>
    </submittedName>
</protein>
<dbReference type="STRING" id="560555.BST30_02735"/>
<proteinExistence type="predicted"/>
<feature type="region of interest" description="Disordered" evidence="1">
    <location>
        <begin position="98"/>
        <end position="124"/>
    </location>
</feature>
<evidence type="ECO:0000313" key="3">
    <source>
        <dbReference type="Proteomes" id="UP000192760"/>
    </source>
</evidence>
<reference evidence="2 3" key="1">
    <citation type="submission" date="2017-02" db="EMBL/GenBank/DDBJ databases">
        <title>The new phylogeny of genus Mycobacterium.</title>
        <authorList>
            <person name="Tortoli E."/>
            <person name="Trovato A."/>
            <person name="Cirillo D.M."/>
        </authorList>
    </citation>
    <scope>NUCLEOTIDE SEQUENCE [LARGE SCALE GENOMIC DNA]</scope>
    <source>
        <strain evidence="2 3">DSM 45255</strain>
    </source>
</reference>
<evidence type="ECO:0000313" key="2">
    <source>
        <dbReference type="EMBL" id="ORB08860.1"/>
    </source>
</evidence>
<sequence length="124" mass="13316">MWEFGLLLLLMAVLAVFLVQRFVPRGPRGELLSGTLLVTGISPRPDATGEQFVTIAGVINGPTVNEHAVYQRMAVDVNQWPTIGQLFPVVYSPKNPDNWRFAPPAPPAAPGPPAPPESPQPPAS</sequence>
<dbReference type="AlphaFoldDB" id="A0A1X0G5U5"/>
<evidence type="ECO:0000256" key="1">
    <source>
        <dbReference type="SAM" id="MobiDB-lite"/>
    </source>
</evidence>
<comment type="caution">
    <text evidence="2">The sequence shown here is derived from an EMBL/GenBank/DDBJ whole genome shotgun (WGS) entry which is preliminary data.</text>
</comment>